<dbReference type="AlphaFoldDB" id="A0A0J9SHX8"/>
<dbReference type="Proteomes" id="UP000053562">
    <property type="component" value="Unassembled WGS sequence"/>
</dbReference>
<keyword evidence="1" id="KW-1133">Transmembrane helix</keyword>
<evidence type="ECO:0000256" key="1">
    <source>
        <dbReference type="SAM" id="Phobius"/>
    </source>
</evidence>
<proteinExistence type="predicted"/>
<protein>
    <recommendedName>
        <fullName evidence="4">Pv-fam-d protein</fullName>
    </recommendedName>
</protein>
<evidence type="ECO:0000313" key="3">
    <source>
        <dbReference type="Proteomes" id="UP000053562"/>
    </source>
</evidence>
<keyword evidence="1" id="KW-0472">Membrane</keyword>
<feature type="transmembrane region" description="Helical" evidence="1">
    <location>
        <begin position="197"/>
        <end position="214"/>
    </location>
</feature>
<reference evidence="2 3" key="1">
    <citation type="submission" date="2011-08" db="EMBL/GenBank/DDBJ databases">
        <title>The Genome Sequence of Plasmodium vivax India VII.</title>
        <authorList>
            <consortium name="The Broad Institute Genome Sequencing Platform"/>
            <consortium name="The Broad Institute Genome Sequencing Center for Infectious Disease"/>
            <person name="Neafsey D."/>
            <person name="Carlton J."/>
            <person name="Barnwell J."/>
            <person name="Collins W."/>
            <person name="Escalante A."/>
            <person name="Mullikin J."/>
            <person name="Saul A."/>
            <person name="Guigo R."/>
            <person name="Camara F."/>
            <person name="Young S.K."/>
            <person name="Zeng Q."/>
            <person name="Gargeya S."/>
            <person name="Fitzgerald M."/>
            <person name="Haas B."/>
            <person name="Abouelleil A."/>
            <person name="Alvarado L."/>
            <person name="Arachchi H.M."/>
            <person name="Berlin A."/>
            <person name="Brown A."/>
            <person name="Chapman S.B."/>
            <person name="Chen Z."/>
            <person name="Dunbar C."/>
            <person name="Freedman E."/>
            <person name="Gearin G."/>
            <person name="Gellesch M."/>
            <person name="Goldberg J."/>
            <person name="Griggs A."/>
            <person name="Gujja S."/>
            <person name="Heiman D."/>
            <person name="Howarth C."/>
            <person name="Larson L."/>
            <person name="Lui A."/>
            <person name="MacDonald P.J.P."/>
            <person name="Montmayeur A."/>
            <person name="Murphy C."/>
            <person name="Neiman D."/>
            <person name="Pearson M."/>
            <person name="Priest M."/>
            <person name="Roberts A."/>
            <person name="Saif S."/>
            <person name="Shea T."/>
            <person name="Shenoy N."/>
            <person name="Sisk P."/>
            <person name="Stolte C."/>
            <person name="Sykes S."/>
            <person name="Wortman J."/>
            <person name="Nusbaum C."/>
            <person name="Birren B."/>
        </authorList>
    </citation>
    <scope>NUCLEOTIDE SEQUENCE [LARGE SCALE GENOMIC DNA]</scope>
    <source>
        <strain evidence="2 3">India VII</strain>
    </source>
</reference>
<dbReference type="EMBL" id="KQ234239">
    <property type="protein sequence ID" value="KMZ81597.1"/>
    <property type="molecule type" value="Genomic_DNA"/>
</dbReference>
<dbReference type="OrthoDB" id="384611at2759"/>
<evidence type="ECO:0000313" key="2">
    <source>
        <dbReference type="EMBL" id="KMZ81597.1"/>
    </source>
</evidence>
<sequence length="232" mass="26410">MPLGDSLGKVFHDKSLNGRIGRSLFQRQHIARFFPADVSQTDLQYYEDDFVDDYDEEMYDESATEYSVDNSNSDMYSSTNSQIESTYERLNTARSNNSFLKNYKESKLKKLKELDSDSHGNRSFISKAKTFVKKLNIQVELELLDVLSDGSSGCPFAIRGNNKKGKIWSAMHKYRVLSPALFGTLITLLLLKISTQFAFVTGVATIFIIAYLFAKVWKCQNIVHHAESNPEL</sequence>
<evidence type="ECO:0008006" key="4">
    <source>
        <dbReference type="Google" id="ProtNLM"/>
    </source>
</evidence>
<gene>
    <name evidence="2" type="ORF">PVIIG_04687</name>
</gene>
<organism evidence="2 3">
    <name type="scientific">Plasmodium vivax India VII</name>
    <dbReference type="NCBI Taxonomy" id="1077284"/>
    <lineage>
        <taxon>Eukaryota</taxon>
        <taxon>Sar</taxon>
        <taxon>Alveolata</taxon>
        <taxon>Apicomplexa</taxon>
        <taxon>Aconoidasida</taxon>
        <taxon>Haemosporida</taxon>
        <taxon>Plasmodiidae</taxon>
        <taxon>Plasmodium</taxon>
        <taxon>Plasmodium (Plasmodium)</taxon>
    </lineage>
</organism>
<keyword evidence="1" id="KW-0812">Transmembrane</keyword>
<name>A0A0J9SHX8_PLAVI</name>
<accession>A0A0J9SHX8</accession>